<dbReference type="AlphaFoldDB" id="A0A7L9RV48"/>
<dbReference type="SUPFAM" id="SSF52980">
    <property type="entry name" value="Restriction endonuclease-like"/>
    <property type="match status" value="1"/>
</dbReference>
<dbReference type="InterPro" id="IPR003509">
    <property type="entry name" value="UPF0102_YraN-like"/>
</dbReference>
<dbReference type="EMBL" id="CP054719">
    <property type="protein sequence ID" value="QOL20421.1"/>
    <property type="molecule type" value="Genomic_DNA"/>
</dbReference>
<gene>
    <name evidence="2" type="ORF">CPBP_01215</name>
</gene>
<reference evidence="2 3" key="1">
    <citation type="submission" date="2020-06" db="EMBL/GenBank/DDBJ databases">
        <title>The endosymbiont of the kinetoplastid Bodo saltans is a Paracaedibacter-like alpha-proteobacterium possessing a putative toxin-antitoxin system.</title>
        <authorList>
            <person name="Midha S."/>
            <person name="Rigden D.J."/>
            <person name="Siozios S."/>
            <person name="Hurst G.D.D."/>
            <person name="Jackson A.P."/>
        </authorList>
    </citation>
    <scope>NUCLEOTIDE SEQUENCE [LARGE SCALE GENOMIC DNA]</scope>
    <source>
        <strain evidence="2">Lake Konstanz</strain>
    </source>
</reference>
<dbReference type="GO" id="GO:0003676">
    <property type="term" value="F:nucleic acid binding"/>
    <property type="evidence" value="ECO:0007669"/>
    <property type="project" value="InterPro"/>
</dbReference>
<dbReference type="Pfam" id="PF02021">
    <property type="entry name" value="UPF0102"/>
    <property type="match status" value="1"/>
</dbReference>
<dbReference type="Gene3D" id="3.40.1350.10">
    <property type="match status" value="1"/>
</dbReference>
<keyword evidence="3" id="KW-1185">Reference proteome</keyword>
<name>A0A7L9RV48_9PROT</name>
<dbReference type="InterPro" id="IPR011335">
    <property type="entry name" value="Restrct_endonuc-II-like"/>
</dbReference>
<evidence type="ECO:0000256" key="1">
    <source>
        <dbReference type="ARBA" id="ARBA00006738"/>
    </source>
</evidence>
<evidence type="ECO:0000313" key="2">
    <source>
        <dbReference type="EMBL" id="QOL20421.1"/>
    </source>
</evidence>
<accession>A0A7L9RV48</accession>
<organism evidence="2 3">
    <name type="scientific">Candidatus Bodocaedibacter vickermanii</name>
    <dbReference type="NCBI Taxonomy" id="2741701"/>
    <lineage>
        <taxon>Bacteria</taxon>
        <taxon>Pseudomonadati</taxon>
        <taxon>Pseudomonadota</taxon>
        <taxon>Alphaproteobacteria</taxon>
        <taxon>Holosporales</taxon>
        <taxon>Candidatus Paracaedibacteraceae</taxon>
        <taxon>Candidatus Bodocaedibacter</taxon>
    </lineage>
</organism>
<evidence type="ECO:0000313" key="3">
    <source>
        <dbReference type="Proteomes" id="UP000594001"/>
    </source>
</evidence>
<dbReference type="Proteomes" id="UP000594001">
    <property type="component" value="Chromosome"/>
</dbReference>
<dbReference type="PANTHER" id="PTHR34039:SF1">
    <property type="entry name" value="UPF0102 PROTEIN YRAN"/>
    <property type="match status" value="1"/>
</dbReference>
<sequence length="110" mass="12633">MQGESVALAFLNLHGYHILAKRYRTPYGEIDIIARYETMIVCVEVKTRSTLNASLHAIQVRQQERIMNAYLHFIQSFPDYANDAVRFDVIVCAPNSKPLHIKNAFEANHD</sequence>
<proteinExistence type="inferred from homology"/>
<dbReference type="InterPro" id="IPR011856">
    <property type="entry name" value="tRNA_endonuc-like_dom_sf"/>
</dbReference>
<protein>
    <submittedName>
        <fullName evidence="2">YraN family protein</fullName>
    </submittedName>
</protein>
<comment type="similarity">
    <text evidence="1">Belongs to the UPF0102 family.</text>
</comment>
<dbReference type="PANTHER" id="PTHR34039">
    <property type="entry name" value="UPF0102 PROTEIN YRAN"/>
    <property type="match status" value="1"/>
</dbReference>
<dbReference type="KEGG" id="pbal:CPBP_01215"/>